<evidence type="ECO:0008006" key="3">
    <source>
        <dbReference type="Google" id="ProtNLM"/>
    </source>
</evidence>
<dbReference type="Proteomes" id="UP001597369">
    <property type="component" value="Unassembled WGS sequence"/>
</dbReference>
<dbReference type="EMBL" id="JBHUHV010000001">
    <property type="protein sequence ID" value="MFD2065320.1"/>
    <property type="molecule type" value="Genomic_DNA"/>
</dbReference>
<comment type="caution">
    <text evidence="1">The sequence shown here is derived from an EMBL/GenBank/DDBJ whole genome shotgun (WGS) entry which is preliminary data.</text>
</comment>
<name>A0ABW4WU30_9BACT</name>
<gene>
    <name evidence="1" type="ORF">ACFSKU_00365</name>
</gene>
<proteinExistence type="predicted"/>
<reference evidence="2" key="1">
    <citation type="journal article" date="2019" name="Int. J. Syst. Evol. Microbiol.">
        <title>The Global Catalogue of Microorganisms (GCM) 10K type strain sequencing project: providing services to taxonomists for standard genome sequencing and annotation.</title>
        <authorList>
            <consortium name="The Broad Institute Genomics Platform"/>
            <consortium name="The Broad Institute Genome Sequencing Center for Infectious Disease"/>
            <person name="Wu L."/>
            <person name="Ma J."/>
        </authorList>
    </citation>
    <scope>NUCLEOTIDE SEQUENCE [LARGE SCALE GENOMIC DNA]</scope>
    <source>
        <strain evidence="2">JCM 16545</strain>
    </source>
</reference>
<protein>
    <recommendedName>
        <fullName evidence="3">STAS/SEC14 domain-containing protein</fullName>
    </recommendedName>
</protein>
<dbReference type="RefSeq" id="WP_229962339.1">
    <property type="nucleotide sequence ID" value="NZ_JAJJWI010000021.1"/>
</dbReference>
<evidence type="ECO:0000313" key="2">
    <source>
        <dbReference type="Proteomes" id="UP001597369"/>
    </source>
</evidence>
<evidence type="ECO:0000313" key="1">
    <source>
        <dbReference type="EMBL" id="MFD2065320.1"/>
    </source>
</evidence>
<keyword evidence="2" id="KW-1185">Reference proteome</keyword>
<accession>A0ABW4WU30</accession>
<sequence length="143" mass="16456">MIIKELSSSTGKPYLIIEYNQKNNWIYNNWDGYVTKESVVTGSLAVLKAFESYHTPYGLNDNSNLVGRWDHAITWIEEVWMPRAAAAGLRYYAHVVDKESFAAASSEEMIKRTKRFFQMCSFDNITDAQAWLKECQKAVKEAN</sequence>
<organism evidence="1 2">
    <name type="scientific">Pontibacter silvestris</name>
    <dbReference type="NCBI Taxonomy" id="2305183"/>
    <lineage>
        <taxon>Bacteria</taxon>
        <taxon>Pseudomonadati</taxon>
        <taxon>Bacteroidota</taxon>
        <taxon>Cytophagia</taxon>
        <taxon>Cytophagales</taxon>
        <taxon>Hymenobacteraceae</taxon>
        <taxon>Pontibacter</taxon>
    </lineage>
</organism>